<proteinExistence type="predicted"/>
<dbReference type="PANTHER" id="PTHR43485">
    <property type="entry name" value="HYDROGENASE-4 COMPONENT G"/>
    <property type="match status" value="1"/>
</dbReference>
<dbReference type="InterPro" id="IPR001135">
    <property type="entry name" value="NADH_Q_OxRdtase_suD"/>
</dbReference>
<dbReference type="SUPFAM" id="SSF56762">
    <property type="entry name" value="HydB/Nqo4-like"/>
    <property type="match status" value="1"/>
</dbReference>
<dbReference type="Pfam" id="PF00346">
    <property type="entry name" value="Complex1_49kDa"/>
    <property type="match status" value="1"/>
</dbReference>
<evidence type="ECO:0000259" key="2">
    <source>
        <dbReference type="Pfam" id="PF00346"/>
    </source>
</evidence>
<dbReference type="PANTHER" id="PTHR43485:SF1">
    <property type="entry name" value="FORMATE HYDROGENLYASE SUBUNIT 5-RELATED"/>
    <property type="match status" value="1"/>
</dbReference>
<accession>A0ABU7U0V0</accession>
<dbReference type="EMBL" id="JAWJZY010000001">
    <property type="protein sequence ID" value="MEE8657838.1"/>
    <property type="molecule type" value="Genomic_DNA"/>
</dbReference>
<dbReference type="Gene3D" id="1.10.645.10">
    <property type="entry name" value="Cytochrome-c3 Hydrogenase, chain B"/>
    <property type="match status" value="1"/>
</dbReference>
<dbReference type="InterPro" id="IPR029014">
    <property type="entry name" value="NiFe-Hase_large"/>
</dbReference>
<dbReference type="InterPro" id="IPR052197">
    <property type="entry name" value="ComplexI_49kDa-like"/>
</dbReference>
<comment type="caution">
    <text evidence="3">The sequence shown here is derived from an EMBL/GenBank/DDBJ whole genome shotgun (WGS) entry which is preliminary data.</text>
</comment>
<name>A0ABU7U0V0_9PROT</name>
<gene>
    <name evidence="3" type="ORF">DOFOFD_02260</name>
</gene>
<evidence type="ECO:0000313" key="4">
    <source>
        <dbReference type="Proteomes" id="UP001312908"/>
    </source>
</evidence>
<sequence length="461" mass="51128">MPNLGTRAAAPSFHRHLTEQQWREQAAAPSGNFIGLWCDDDNAYHLCWDRQSPVLYSTPLIDRRYFGLSHATRAASLAERVALELWGAMPLDALSDEPLLDHEKWLSVWPLSRRALPSAASSALLTRDPLFTATSRPGLLRKSHSGLRVGRSHRGLHKRLLEKSITEALQMVGRLASGETVSAPLVMAQALEACHGIGISPRDRDGRLILAEVERLRVHFESIIAVARLTGQELLETHAALILRKCEQACAEHAGGHHMMGCIMLGGMSPAIDATALAKAIISTLPARLPLLVKLISHAETVLTRRATVPRHRAEAHLLRGVNGRASGYKGDLRLMRRDPRFTIKLDALSLKGDAYARLWNRYHEITESLAYLTAIHDHDTHEIDIARPVVYEAHEATSFIEGARGESWCWVKCQDERLTHFHLQTGSFNTLPVLLELCLAGEDEQFLEASFAYSPAGAEL</sequence>
<feature type="domain" description="NADH-quinone oxidoreductase subunit D" evidence="2">
    <location>
        <begin position="252"/>
        <end position="373"/>
    </location>
</feature>
<reference evidence="3 4" key="1">
    <citation type="submission" date="2023-10" db="EMBL/GenBank/DDBJ databases">
        <title>Sorlinia euscelidii gen. nov., sp. nov., an acetic acid bacteria isolated from the gut of Euscelidius variegatus emitter.</title>
        <authorList>
            <person name="Michoud G."/>
            <person name="Marasco R."/>
            <person name="Seferji K."/>
            <person name="Gonella E."/>
            <person name="Garuglieri E."/>
            <person name="Alma A."/>
            <person name="Mapelli F."/>
            <person name="Borin S."/>
            <person name="Daffonchio D."/>
            <person name="Crotti E."/>
        </authorList>
    </citation>
    <scope>NUCLEOTIDE SEQUENCE [LARGE SCALE GENOMIC DNA]</scope>
    <source>
        <strain evidence="3 4">EV16P</strain>
    </source>
</reference>
<protein>
    <recommendedName>
        <fullName evidence="2">NADH-quinone oxidoreductase subunit D domain-containing protein</fullName>
    </recommendedName>
</protein>
<dbReference type="Proteomes" id="UP001312908">
    <property type="component" value="Unassembled WGS sequence"/>
</dbReference>
<organism evidence="3 4">
    <name type="scientific">Sorlinia euscelidii</name>
    <dbReference type="NCBI Taxonomy" id="3081148"/>
    <lineage>
        <taxon>Bacteria</taxon>
        <taxon>Pseudomonadati</taxon>
        <taxon>Pseudomonadota</taxon>
        <taxon>Alphaproteobacteria</taxon>
        <taxon>Acetobacterales</taxon>
        <taxon>Acetobacteraceae</taxon>
        <taxon>Sorlinia</taxon>
    </lineage>
</organism>
<keyword evidence="4" id="KW-1185">Reference proteome</keyword>
<keyword evidence="1" id="KW-0560">Oxidoreductase</keyword>
<evidence type="ECO:0000256" key="1">
    <source>
        <dbReference type="ARBA" id="ARBA00023002"/>
    </source>
</evidence>
<evidence type="ECO:0000313" key="3">
    <source>
        <dbReference type="EMBL" id="MEE8657838.1"/>
    </source>
</evidence>